<dbReference type="Proteomes" id="UP000823935">
    <property type="component" value="Unassembled WGS sequence"/>
</dbReference>
<reference evidence="2" key="1">
    <citation type="submission" date="2020-10" db="EMBL/GenBank/DDBJ databases">
        <authorList>
            <person name="Gilroy R."/>
        </authorList>
    </citation>
    <scope>NUCLEOTIDE SEQUENCE</scope>
    <source>
        <strain evidence="2">CHK190-19873</strain>
    </source>
</reference>
<dbReference type="AlphaFoldDB" id="A0A9D1EQ08"/>
<dbReference type="Pfam" id="PF08011">
    <property type="entry name" value="PDDEXK_9"/>
    <property type="match status" value="1"/>
</dbReference>
<evidence type="ECO:0000313" key="3">
    <source>
        <dbReference type="Proteomes" id="UP000823935"/>
    </source>
</evidence>
<comment type="caution">
    <text evidence="2">The sequence shown here is derived from an EMBL/GenBank/DDBJ whole genome shotgun (WGS) entry which is preliminary data.</text>
</comment>
<evidence type="ECO:0000259" key="1">
    <source>
        <dbReference type="Pfam" id="PF09820"/>
    </source>
</evidence>
<dbReference type="InterPro" id="IPR012547">
    <property type="entry name" value="PDDEXK_9"/>
</dbReference>
<dbReference type="Pfam" id="PF09820">
    <property type="entry name" value="AAA-ATPase_like"/>
    <property type="match status" value="1"/>
</dbReference>
<gene>
    <name evidence="2" type="ORF">IAB44_01055</name>
</gene>
<feature type="domain" description="AAA-ATPase-like" evidence="1">
    <location>
        <begin position="9"/>
        <end position="233"/>
    </location>
</feature>
<name>A0A9D1EQ08_9FIRM</name>
<protein>
    <submittedName>
        <fullName evidence="2">AAA family ATPase</fullName>
    </submittedName>
</protein>
<proteinExistence type="predicted"/>
<sequence>MTNARINLPYGIDDFEKVRESGCYYIDKTGFLRELLSETFSVNLITRPRRFGKTLIMSMLAAFFDIRKDSKRLFDGLEIAGEKELCAVWMNQWPVLFLTLKDIEGETFEDAYDMLQFLVSSLCDEHRYLLDGEQVSETDKERFLRLLAQEGDKTEIKTALFVLMRMMKAYYGKEVILLIDEYDVPLAKASDNGYYQEMLDVIRKFLGMVWKTNPSLKFALVTGCLRIAKESIFTGANNFLSNSILDVSYQDYFGFTEAEVSMLLKDAGAADALPGMKKWYDGYLFGEREVYCPWDVINHARALMKKRDAKPGNYWLDTSHNNIIRRFIDLPEVNVNHKFEILLAGGVIQEPIREDLTYDLAHSSEANLWSILYLTGYLTAVQPDRLPDGMEAEEGKTALRIPNEEIKSVFGDTVKKWFADRMETTDRKAFFEEWWNGEDAKLTKDVTDILFDTISYFDYREDFYHAFVAGLFSGAGYDVRSNSEQGTGRADVIVRDRRHRRVLVIEVKWSKENGILEKECEEALEQIRERQYTRRFQSEGYESILCYGTAFQGKNCLVKSAADGRKGV</sequence>
<evidence type="ECO:0000313" key="2">
    <source>
        <dbReference type="EMBL" id="HIS30132.1"/>
    </source>
</evidence>
<accession>A0A9D1EQ08</accession>
<reference evidence="2" key="2">
    <citation type="journal article" date="2021" name="PeerJ">
        <title>Extensive microbial diversity within the chicken gut microbiome revealed by metagenomics and culture.</title>
        <authorList>
            <person name="Gilroy R."/>
            <person name="Ravi A."/>
            <person name="Getino M."/>
            <person name="Pursley I."/>
            <person name="Horton D.L."/>
            <person name="Alikhan N.F."/>
            <person name="Baker D."/>
            <person name="Gharbi K."/>
            <person name="Hall N."/>
            <person name="Watson M."/>
            <person name="Adriaenssens E.M."/>
            <person name="Foster-Nyarko E."/>
            <person name="Jarju S."/>
            <person name="Secka A."/>
            <person name="Antonio M."/>
            <person name="Oren A."/>
            <person name="Chaudhuri R.R."/>
            <person name="La Ragione R."/>
            <person name="Hildebrand F."/>
            <person name="Pallen M.J."/>
        </authorList>
    </citation>
    <scope>NUCLEOTIDE SEQUENCE</scope>
    <source>
        <strain evidence="2">CHK190-19873</strain>
    </source>
</reference>
<dbReference type="EMBL" id="DVIQ01000005">
    <property type="protein sequence ID" value="HIS30132.1"/>
    <property type="molecule type" value="Genomic_DNA"/>
</dbReference>
<organism evidence="2 3">
    <name type="scientific">Candidatus Limivivens intestinipullorum</name>
    <dbReference type="NCBI Taxonomy" id="2840858"/>
    <lineage>
        <taxon>Bacteria</taxon>
        <taxon>Bacillati</taxon>
        <taxon>Bacillota</taxon>
        <taxon>Clostridia</taxon>
        <taxon>Lachnospirales</taxon>
        <taxon>Lachnospiraceae</taxon>
        <taxon>Lachnospiraceae incertae sedis</taxon>
        <taxon>Candidatus Limivivens</taxon>
    </lineage>
</organism>
<dbReference type="PANTHER" id="PTHR34825">
    <property type="entry name" value="CONSERVED PROTEIN, WITH A WEAK D-GALACTARATE DEHYDRATASE/ALTRONATE HYDROLASE DOMAIN"/>
    <property type="match status" value="1"/>
</dbReference>
<dbReference type="InterPro" id="IPR018631">
    <property type="entry name" value="AAA-ATPase-like_dom"/>
</dbReference>
<dbReference type="PANTHER" id="PTHR34825:SF1">
    <property type="entry name" value="AAA-ATPASE-LIKE DOMAIN-CONTAINING PROTEIN"/>
    <property type="match status" value="1"/>
</dbReference>